<proteinExistence type="predicted"/>
<sequence length="143" mass="15920">MSLNEIALLPRWLQPVDHICLVPSAHKDKFDLSMEISSAVTKAGASNVLFLRSNGADYSTKEKQPGFRESVELENAAVSVKGDLDVRFWSLALCRSMIPTLKTIGDYRNLLTSEAECILQSQSDLDKSETQYIIEDLSTQLDP</sequence>
<name>A0A194VBI4_CYTMA</name>
<evidence type="ECO:0000313" key="1">
    <source>
        <dbReference type="EMBL" id="KUI61340.1"/>
    </source>
</evidence>
<dbReference type="Proteomes" id="UP000078576">
    <property type="component" value="Unassembled WGS sequence"/>
</dbReference>
<organism evidence="1 2">
    <name type="scientific">Cytospora mali</name>
    <name type="common">Apple Valsa canker fungus</name>
    <name type="synonym">Valsa mali</name>
    <dbReference type="NCBI Taxonomy" id="578113"/>
    <lineage>
        <taxon>Eukaryota</taxon>
        <taxon>Fungi</taxon>
        <taxon>Dikarya</taxon>
        <taxon>Ascomycota</taxon>
        <taxon>Pezizomycotina</taxon>
        <taxon>Sordariomycetes</taxon>
        <taxon>Sordariomycetidae</taxon>
        <taxon>Diaporthales</taxon>
        <taxon>Cytosporaceae</taxon>
        <taxon>Cytospora</taxon>
    </lineage>
</organism>
<evidence type="ECO:0000313" key="2">
    <source>
        <dbReference type="Proteomes" id="UP000078576"/>
    </source>
</evidence>
<dbReference type="STRING" id="694573.A0A194VBI4"/>
<dbReference type="AlphaFoldDB" id="A0A194VBI4"/>
<protein>
    <submittedName>
        <fullName evidence="1">Uncharacterized protein</fullName>
    </submittedName>
</protein>
<accession>A0A194VBI4</accession>
<dbReference type="EMBL" id="KN714773">
    <property type="protein sequence ID" value="KUI61340.1"/>
    <property type="molecule type" value="Genomic_DNA"/>
</dbReference>
<keyword evidence="2" id="KW-1185">Reference proteome</keyword>
<gene>
    <name evidence="1" type="ORF">VP1G_11220</name>
</gene>
<reference evidence="2" key="1">
    <citation type="submission" date="2014-12" db="EMBL/GenBank/DDBJ databases">
        <title>Genome Sequence of Valsa Canker Pathogens Uncovers a Specific Adaption of Colonization on Woody Bark.</title>
        <authorList>
            <person name="Yin Z."/>
            <person name="Liu H."/>
            <person name="Gao X."/>
            <person name="Li Z."/>
            <person name="Song N."/>
            <person name="Ke X."/>
            <person name="Dai Q."/>
            <person name="Wu Y."/>
            <person name="Sun Y."/>
            <person name="Xu J.-R."/>
            <person name="Kang Z.K."/>
            <person name="Wang L."/>
            <person name="Huang L."/>
        </authorList>
    </citation>
    <scope>NUCLEOTIDE SEQUENCE [LARGE SCALE GENOMIC DNA]</scope>
    <source>
        <strain evidence="2">SXYL134</strain>
    </source>
</reference>
<dbReference type="OrthoDB" id="10254221at2759"/>